<dbReference type="CDD" id="cd06533">
    <property type="entry name" value="Glyco_transf_WecG_TagA"/>
    <property type="match status" value="1"/>
</dbReference>
<dbReference type="Proteomes" id="UP000700732">
    <property type="component" value="Unassembled WGS sequence"/>
</dbReference>
<proteinExistence type="predicted"/>
<gene>
    <name evidence="3" type="ORF">FH603_3110</name>
</gene>
<accession>A0ABR6W9F6</accession>
<sequence length="242" mass="27102">MFLTLQSYDAFIRDVLQVAQLRRSAYVCCANAHMAVEAVRDPAFARSVNSATWVTGDGVPLLWALRALYKVRQERITGLDVLPTLLYEAARMGLPVFFYGSTPSILKRCSAFCAEHHPTLQVAGLISPPFQPLTSGEEAHIVDAIVSSGAGLVFVALGCPKQEKWMASVSGRIPAVLLGIGGALPVLVGEQRRAPNWMQRAGLEWLFRFVQEPRRLFGRYVTTNFWFICHFFRQLYSHYMHP</sequence>
<dbReference type="PANTHER" id="PTHR34136">
    <property type="match status" value="1"/>
</dbReference>
<keyword evidence="2" id="KW-0808">Transferase</keyword>
<organism evidence="3 4">
    <name type="scientific">Spirosoma utsteinense</name>
    <dbReference type="NCBI Taxonomy" id="2585773"/>
    <lineage>
        <taxon>Bacteria</taxon>
        <taxon>Pseudomonadati</taxon>
        <taxon>Bacteroidota</taxon>
        <taxon>Cytophagia</taxon>
        <taxon>Cytophagales</taxon>
        <taxon>Cytophagaceae</taxon>
        <taxon>Spirosoma</taxon>
    </lineage>
</organism>
<dbReference type="EMBL" id="VFIA01000017">
    <property type="protein sequence ID" value="MBC3792596.1"/>
    <property type="molecule type" value="Genomic_DNA"/>
</dbReference>
<keyword evidence="1" id="KW-0328">Glycosyltransferase</keyword>
<evidence type="ECO:0000256" key="2">
    <source>
        <dbReference type="ARBA" id="ARBA00022679"/>
    </source>
</evidence>
<protein>
    <submittedName>
        <fullName evidence="3">N-acetylglucosaminyldiphosphoundecaprenol N-acetyl-beta-D-mannosaminyltransferase</fullName>
    </submittedName>
</protein>
<evidence type="ECO:0000313" key="3">
    <source>
        <dbReference type="EMBL" id="MBC3792596.1"/>
    </source>
</evidence>
<evidence type="ECO:0000256" key="1">
    <source>
        <dbReference type="ARBA" id="ARBA00022676"/>
    </source>
</evidence>
<dbReference type="RefSeq" id="WP_235985247.1">
    <property type="nucleotide sequence ID" value="NZ_VFIA01000017.1"/>
</dbReference>
<keyword evidence="4" id="KW-1185">Reference proteome</keyword>
<evidence type="ECO:0000313" key="4">
    <source>
        <dbReference type="Proteomes" id="UP000700732"/>
    </source>
</evidence>
<dbReference type="NCBIfam" id="TIGR00696">
    <property type="entry name" value="wecG_tagA_cpsF"/>
    <property type="match status" value="1"/>
</dbReference>
<reference evidence="3 4" key="1">
    <citation type="submission" date="2019-06" db="EMBL/GenBank/DDBJ databases">
        <title>Spirosoma utsteinense sp. nov. isolated from Antarctic ice-free soils.</title>
        <authorList>
            <person name="Tahon G."/>
        </authorList>
    </citation>
    <scope>NUCLEOTIDE SEQUENCE [LARGE SCALE GENOMIC DNA]</scope>
    <source>
        <strain evidence="3 4">LMG 31447</strain>
    </source>
</reference>
<dbReference type="Pfam" id="PF03808">
    <property type="entry name" value="Glyco_tran_WecG"/>
    <property type="match status" value="1"/>
</dbReference>
<name>A0ABR6W9F6_9BACT</name>
<dbReference type="PANTHER" id="PTHR34136:SF1">
    <property type="entry name" value="UDP-N-ACETYL-D-MANNOSAMINURONIC ACID TRANSFERASE"/>
    <property type="match status" value="1"/>
</dbReference>
<dbReference type="InterPro" id="IPR004629">
    <property type="entry name" value="WecG_TagA_CpsF"/>
</dbReference>
<comment type="caution">
    <text evidence="3">The sequence shown here is derived from an EMBL/GenBank/DDBJ whole genome shotgun (WGS) entry which is preliminary data.</text>
</comment>